<evidence type="ECO:0000313" key="7">
    <source>
        <dbReference type="Proteomes" id="UP000002484"/>
    </source>
</evidence>
<dbReference type="GO" id="GO:0003700">
    <property type="term" value="F:DNA-binding transcription factor activity"/>
    <property type="evidence" value="ECO:0007669"/>
    <property type="project" value="TreeGrafter"/>
</dbReference>
<reference evidence="6 7" key="1">
    <citation type="submission" date="2010-10" db="EMBL/GenBank/DDBJ databases">
        <title>Complete sequence of Frankia sp. EuI1c.</title>
        <authorList>
            <consortium name="US DOE Joint Genome Institute"/>
            <person name="Lucas S."/>
            <person name="Copeland A."/>
            <person name="Lapidus A."/>
            <person name="Cheng J.-F."/>
            <person name="Bruce D."/>
            <person name="Goodwin L."/>
            <person name="Pitluck S."/>
            <person name="Chertkov O."/>
            <person name="Detter J.C."/>
            <person name="Han C."/>
            <person name="Tapia R."/>
            <person name="Land M."/>
            <person name="Hauser L."/>
            <person name="Jeffries C."/>
            <person name="Kyrpides N."/>
            <person name="Ivanova N."/>
            <person name="Mikhailova N."/>
            <person name="Beauchemin N."/>
            <person name="Sen A."/>
            <person name="Sur S.A."/>
            <person name="Gtari M."/>
            <person name="Wall L."/>
            <person name="Tisa L."/>
            <person name="Woyke T."/>
        </authorList>
    </citation>
    <scope>NUCLEOTIDE SEQUENCE [LARGE SCALE GENOMIC DNA]</scope>
    <source>
        <strain evidence="7">DSM 45817 / CECT 9037 / EuI1c</strain>
    </source>
</reference>
<dbReference type="GO" id="GO:0000976">
    <property type="term" value="F:transcription cis-regulatory region binding"/>
    <property type="evidence" value="ECO:0007669"/>
    <property type="project" value="TreeGrafter"/>
</dbReference>
<gene>
    <name evidence="6" type="ordered locus">FraEuI1c_5246</name>
</gene>
<dbReference type="InterPro" id="IPR001647">
    <property type="entry name" value="HTH_TetR"/>
</dbReference>
<keyword evidence="2 4" id="KW-0238">DNA-binding</keyword>
<name>E3J714_PSEI1</name>
<dbReference type="SUPFAM" id="SSF46689">
    <property type="entry name" value="Homeodomain-like"/>
    <property type="match status" value="1"/>
</dbReference>
<keyword evidence="3" id="KW-0804">Transcription</keyword>
<evidence type="ECO:0000256" key="4">
    <source>
        <dbReference type="PROSITE-ProRule" id="PRU00335"/>
    </source>
</evidence>
<accession>E3J714</accession>
<dbReference type="InParanoid" id="E3J714"/>
<evidence type="ECO:0000313" key="6">
    <source>
        <dbReference type="EMBL" id="ADP83234.1"/>
    </source>
</evidence>
<sequence length="223" mass="24044">MTTTGAERARTARDTRGVDWERMPDSVRAAVDRALGRAQQDALEEIEQILDAAMRVVERIAPAEPRVADIVAEAGTSNQTFYRYFAGKNELLHAVMERGVVRTRSYLRHQMSKQSEPADQVAAWVEGLLAPLARPDPARPDAALSRLSVGGNPAGRAVLDDQLGELLIAPFAAAGRPHPELDARVVQRAVIGTLARHVGAGTIPDEQECRHLIDFCAAVAAGG</sequence>
<evidence type="ECO:0000256" key="3">
    <source>
        <dbReference type="ARBA" id="ARBA00023163"/>
    </source>
</evidence>
<keyword evidence="7" id="KW-1185">Reference proteome</keyword>
<dbReference type="PANTHER" id="PTHR30055:SF234">
    <property type="entry name" value="HTH-TYPE TRANSCRIPTIONAL REGULATOR BETI"/>
    <property type="match status" value="1"/>
</dbReference>
<protein>
    <submittedName>
        <fullName evidence="6">Regulatory protein TetR</fullName>
    </submittedName>
</protein>
<dbReference type="InterPro" id="IPR050109">
    <property type="entry name" value="HTH-type_TetR-like_transc_reg"/>
</dbReference>
<evidence type="ECO:0000259" key="5">
    <source>
        <dbReference type="PROSITE" id="PS50977"/>
    </source>
</evidence>
<dbReference type="STRING" id="298654.FraEuI1c_5246"/>
<dbReference type="EMBL" id="CP002299">
    <property type="protein sequence ID" value="ADP83234.1"/>
    <property type="molecule type" value="Genomic_DNA"/>
</dbReference>
<dbReference type="KEGG" id="fri:FraEuI1c_5246"/>
<organism evidence="6 7">
    <name type="scientific">Pseudofrankia inefficax (strain DSM 45817 / CECT 9037 / DDB 130130 / EuI1c)</name>
    <name type="common">Frankia inefficax</name>
    <dbReference type="NCBI Taxonomy" id="298654"/>
    <lineage>
        <taxon>Bacteria</taxon>
        <taxon>Bacillati</taxon>
        <taxon>Actinomycetota</taxon>
        <taxon>Actinomycetes</taxon>
        <taxon>Frankiales</taxon>
        <taxon>Frankiaceae</taxon>
        <taxon>Pseudofrankia</taxon>
    </lineage>
</organism>
<dbReference type="HOGENOM" id="CLU_107967_0_0_11"/>
<dbReference type="AlphaFoldDB" id="E3J714"/>
<proteinExistence type="predicted"/>
<feature type="DNA-binding region" description="H-T-H motif" evidence="4">
    <location>
        <begin position="66"/>
        <end position="85"/>
    </location>
</feature>
<dbReference type="Proteomes" id="UP000002484">
    <property type="component" value="Chromosome"/>
</dbReference>
<feature type="domain" description="HTH tetR-type" evidence="5">
    <location>
        <begin position="43"/>
        <end position="103"/>
    </location>
</feature>
<evidence type="ECO:0000256" key="2">
    <source>
        <dbReference type="ARBA" id="ARBA00023125"/>
    </source>
</evidence>
<dbReference type="PANTHER" id="PTHR30055">
    <property type="entry name" value="HTH-TYPE TRANSCRIPTIONAL REGULATOR RUTR"/>
    <property type="match status" value="1"/>
</dbReference>
<evidence type="ECO:0000256" key="1">
    <source>
        <dbReference type="ARBA" id="ARBA00023015"/>
    </source>
</evidence>
<dbReference type="InterPro" id="IPR009057">
    <property type="entry name" value="Homeodomain-like_sf"/>
</dbReference>
<dbReference type="Gene3D" id="1.10.357.10">
    <property type="entry name" value="Tetracycline Repressor, domain 2"/>
    <property type="match status" value="1"/>
</dbReference>
<dbReference type="Pfam" id="PF00440">
    <property type="entry name" value="TetR_N"/>
    <property type="match status" value="1"/>
</dbReference>
<dbReference type="eggNOG" id="COG1309">
    <property type="taxonomic scope" value="Bacteria"/>
</dbReference>
<keyword evidence="1" id="KW-0805">Transcription regulation</keyword>
<dbReference type="PROSITE" id="PS50977">
    <property type="entry name" value="HTH_TETR_2"/>
    <property type="match status" value="1"/>
</dbReference>